<keyword evidence="3" id="KW-1185">Reference proteome</keyword>
<evidence type="ECO:0008006" key="4">
    <source>
        <dbReference type="Google" id="ProtNLM"/>
    </source>
</evidence>
<dbReference type="OrthoDB" id="9814760at2"/>
<dbReference type="STRING" id="1760988.SAMN02949497_0920"/>
<reference evidence="2 3" key="1">
    <citation type="submission" date="2016-12" db="EMBL/GenBank/DDBJ databases">
        <authorList>
            <person name="Song W.-J."/>
            <person name="Kurnit D.M."/>
        </authorList>
    </citation>
    <scope>NUCLEOTIDE SEQUENCE [LARGE SCALE GENOMIC DNA]</scope>
    <source>
        <strain evidence="2 3">175</strain>
    </source>
</reference>
<dbReference type="SUPFAM" id="SSF53474">
    <property type="entry name" value="alpha/beta-Hydrolases"/>
    <property type="match status" value="1"/>
</dbReference>
<evidence type="ECO:0000256" key="1">
    <source>
        <dbReference type="SAM" id="SignalP"/>
    </source>
</evidence>
<protein>
    <recommendedName>
        <fullName evidence="4">Alpha/beta hydrolase family protein</fullName>
    </recommendedName>
</protein>
<dbReference type="PANTHER" id="PTHR33428">
    <property type="entry name" value="CHLOROPHYLLASE-2, CHLOROPLASTIC"/>
    <property type="match status" value="1"/>
</dbReference>
<evidence type="ECO:0000313" key="2">
    <source>
        <dbReference type="EMBL" id="SMF93633.1"/>
    </source>
</evidence>
<dbReference type="PANTHER" id="PTHR33428:SF14">
    <property type="entry name" value="CARBOXYLESTERASE TYPE B DOMAIN-CONTAINING PROTEIN"/>
    <property type="match status" value="1"/>
</dbReference>
<name>A0A1Y6CYJ8_9GAMM</name>
<dbReference type="Proteomes" id="UP000192923">
    <property type="component" value="Unassembled WGS sequence"/>
</dbReference>
<feature type="chain" id="PRO_5013164860" description="Alpha/beta hydrolase family protein" evidence="1">
    <location>
        <begin position="22"/>
        <end position="728"/>
    </location>
</feature>
<dbReference type="AlphaFoldDB" id="A0A1Y6CYJ8"/>
<organism evidence="2 3">
    <name type="scientific">Methylomagnum ishizawai</name>
    <dbReference type="NCBI Taxonomy" id="1760988"/>
    <lineage>
        <taxon>Bacteria</taxon>
        <taxon>Pseudomonadati</taxon>
        <taxon>Pseudomonadota</taxon>
        <taxon>Gammaproteobacteria</taxon>
        <taxon>Methylococcales</taxon>
        <taxon>Methylococcaceae</taxon>
        <taxon>Methylomagnum</taxon>
    </lineage>
</organism>
<accession>A0A1Y6CYJ8</accession>
<proteinExistence type="predicted"/>
<dbReference type="Gene3D" id="3.40.50.1820">
    <property type="entry name" value="alpha/beta hydrolase"/>
    <property type="match status" value="1"/>
</dbReference>
<evidence type="ECO:0000313" key="3">
    <source>
        <dbReference type="Proteomes" id="UP000192923"/>
    </source>
</evidence>
<sequence length="728" mass="78491">MFSRHQLLALALGALPCLAQAGLPDYGKPGPMAVVGGEYRLPAALDPLVTSERITEVWAAVFRPANAPKKPWPLVVFLHGNHGTCGRFDDTLGIRIDDDTTYTVEGDCPPGYVVTPNHRGYDYLAQNLASWGYVVVSINANRGITADFGPSEDPGLNLRRGRMVLRHLALLSQWNKGEQPTPSSLPFPLEKTMDFSEVGLMGHSRGGEGMRAAWRLYRDDGSPFRVEIHSPLTVRAIFEIAPVDGQTFRELDAEDVSSMVLLSACDGDVFDLEGVHVFDRALLGLADSFIGPARPHPRGTFNVLGGNHNFYNTEWQQSDSSGCAGHPALFPDIKGSPAQRLAALNTLIPFFRGTLGKKPDATRLAVFDPRVPFTGPLSTLGGLERGFAHSTTYADRWILEDFDARKPISTAGIPHFAQGAKITHQAAPPEHDQRLRMARIDWPFGAGSDIPQVDITLADPGFGIDISAFRYLGLRLTTACHLGSCGPDWLDAPQLDASLSLLDADGNESNRIALKDVIDLRRPVGTDFGFPGYSPPFPGAGLHSLFQHAYLPLAGLQGIDLTKITTFRFNFDRSRGGRLLLDAITAQNDPLDLPAPPTLLAQPAVPLAAGVTISAPALPGPAATIQDGNRVVGVARREAGTAPSTASRPAQGGWVDLTLNSDHPFPITDSLPQATLGQARSLYVRRSVDGHSVVATFSASDYDRQPGDATLSVRVGSQRLWNFGTKPR</sequence>
<dbReference type="InterPro" id="IPR029058">
    <property type="entry name" value="AB_hydrolase_fold"/>
</dbReference>
<dbReference type="GO" id="GO:0047746">
    <property type="term" value="F:chlorophyllase activity"/>
    <property type="evidence" value="ECO:0007669"/>
    <property type="project" value="TreeGrafter"/>
</dbReference>
<dbReference type="EMBL" id="FXAM01000001">
    <property type="protein sequence ID" value="SMF93633.1"/>
    <property type="molecule type" value="Genomic_DNA"/>
</dbReference>
<gene>
    <name evidence="2" type="ORF">SAMN02949497_0920</name>
</gene>
<feature type="signal peptide" evidence="1">
    <location>
        <begin position="1"/>
        <end position="21"/>
    </location>
</feature>
<keyword evidence="1" id="KW-0732">Signal</keyword>
<dbReference type="RefSeq" id="WP_125468796.1">
    <property type="nucleotide sequence ID" value="NZ_FXAM01000001.1"/>
</dbReference>
<dbReference type="GO" id="GO:0015996">
    <property type="term" value="P:chlorophyll catabolic process"/>
    <property type="evidence" value="ECO:0007669"/>
    <property type="project" value="TreeGrafter"/>
</dbReference>